<dbReference type="GO" id="GO:0007264">
    <property type="term" value="P:small GTPase-mediated signal transduction"/>
    <property type="evidence" value="ECO:0007669"/>
    <property type="project" value="InterPro"/>
</dbReference>
<dbReference type="InterPro" id="IPR036964">
    <property type="entry name" value="RASGEF_cat_dom_sf"/>
</dbReference>
<evidence type="ECO:0000313" key="6">
    <source>
        <dbReference type="EMBL" id="KIY45643.1"/>
    </source>
</evidence>
<dbReference type="SUPFAM" id="SSF48366">
    <property type="entry name" value="Ras GEF"/>
    <property type="match status" value="1"/>
</dbReference>
<reference evidence="6 7" key="1">
    <citation type="journal article" date="2015" name="Fungal Genet. Biol.">
        <title>Evolution of novel wood decay mechanisms in Agaricales revealed by the genome sequences of Fistulina hepatica and Cylindrobasidium torrendii.</title>
        <authorList>
            <person name="Floudas D."/>
            <person name="Held B.W."/>
            <person name="Riley R."/>
            <person name="Nagy L.G."/>
            <person name="Koehler G."/>
            <person name="Ransdell A.S."/>
            <person name="Younus H."/>
            <person name="Chow J."/>
            <person name="Chiniquy J."/>
            <person name="Lipzen A."/>
            <person name="Tritt A."/>
            <person name="Sun H."/>
            <person name="Haridas S."/>
            <person name="LaButti K."/>
            <person name="Ohm R.A."/>
            <person name="Kues U."/>
            <person name="Blanchette R.A."/>
            <person name="Grigoriev I.V."/>
            <person name="Minto R.E."/>
            <person name="Hibbett D.S."/>
        </authorList>
    </citation>
    <scope>NUCLEOTIDE SEQUENCE [LARGE SCALE GENOMIC DNA]</scope>
    <source>
        <strain evidence="6 7">ATCC 64428</strain>
    </source>
</reference>
<dbReference type="EMBL" id="KN882047">
    <property type="protein sequence ID" value="KIY45643.1"/>
    <property type="molecule type" value="Genomic_DNA"/>
</dbReference>
<dbReference type="PANTHER" id="PTHR23113">
    <property type="entry name" value="GUANINE NUCLEOTIDE EXCHANGE FACTOR"/>
    <property type="match status" value="1"/>
</dbReference>
<sequence length="756" mass="86781">MASPQSFPSQTIHDFLVKVSSFEIELNQLRMLRKKRDIKRYTQLALGLRDDLEELFCALAAVPDHIYDDDMEYATVLSAIDTVLQKMTHDLLVLKEPRRLSEDDVFGIMRHFETYTQMTPFMVSKIRLLFTKDKARRVVPDDRFGGITNHSVSPFGVAAPSGKSTNAPSTLDAGFTPLMLSRSGTNKPLPSAPSKLIESLSSTSSSLSPPSTLCVEDVPTRLRNSMIYGDGSKLDLSIPPPRSAIRGISLDALFEALLAPPSQAEPFPDFTTIVMKLFRRLLSPTKFVHRLRSYYKKTLNVDDGNAQWVLELAGRRVRIVRILALYLQQYALVRDGNLSYLVRSAFLEDPMFAQGTRWEKLGPLYRPIMDIVRIVDKLGTLHQDSVDYYIVTNLRALNDRNPEMAPLSFDVYAFYEHCVKHAESWLSRDLASETGTMEFARQLTVQEYAHYRNLSLDPLNIVAKWLGREASILHSTPLSYAEIFVDRFIQFETSIFKWAVDSILSQPSAQRRGRYMGFWINVAMCCRQMQNYGTMRAIYSALISTYINRMKESQLYVPVDAKEKWEELREICEPHAKTYREELRNSTKPCIPLLFVIAHDLTQISEIPLWLSKGGKKLPKDANKEDALINWNALQQIMTVVRTLERCREIEYKIPECWDLQQFISAQTHSVLKSYPGRDAVHLEAFWQRSLAVEPRRPPNDEWRLNDNYGQLRSFDCWTLMHDGAPQRNLLMHFSSSPVVNSTSRFHKLAAKIRKQ</sequence>
<protein>
    <submittedName>
        <fullName evidence="6">Ras GEF</fullName>
    </submittedName>
</protein>
<name>A0A0D7A4A1_9AGAR</name>
<dbReference type="SMART" id="SM00147">
    <property type="entry name" value="RasGEF"/>
    <property type="match status" value="1"/>
</dbReference>
<evidence type="ECO:0000259" key="5">
    <source>
        <dbReference type="PROSITE" id="PS50212"/>
    </source>
</evidence>
<proteinExistence type="predicted"/>
<dbReference type="Gene3D" id="1.10.840.10">
    <property type="entry name" value="Ras guanine-nucleotide exchange factors catalytic domain"/>
    <property type="match status" value="1"/>
</dbReference>
<feature type="domain" description="Ras-GEF" evidence="4">
    <location>
        <begin position="435"/>
        <end position="696"/>
    </location>
</feature>
<dbReference type="InterPro" id="IPR008937">
    <property type="entry name" value="Ras-like_GEF"/>
</dbReference>
<organism evidence="6 7">
    <name type="scientific">Fistulina hepatica ATCC 64428</name>
    <dbReference type="NCBI Taxonomy" id="1128425"/>
    <lineage>
        <taxon>Eukaryota</taxon>
        <taxon>Fungi</taxon>
        <taxon>Dikarya</taxon>
        <taxon>Basidiomycota</taxon>
        <taxon>Agaricomycotina</taxon>
        <taxon>Agaricomycetes</taxon>
        <taxon>Agaricomycetidae</taxon>
        <taxon>Agaricales</taxon>
        <taxon>Fistulinaceae</taxon>
        <taxon>Fistulina</taxon>
    </lineage>
</organism>
<dbReference type="InterPro" id="IPR000651">
    <property type="entry name" value="Ras-like_Gua-exchang_fac_N"/>
</dbReference>
<feature type="domain" description="N-terminal Ras-GEF" evidence="5">
    <location>
        <begin position="241"/>
        <end position="376"/>
    </location>
</feature>
<dbReference type="Pfam" id="PF00617">
    <property type="entry name" value="RasGEF"/>
    <property type="match status" value="1"/>
</dbReference>
<feature type="compositionally biased region" description="Low complexity" evidence="3">
    <location>
        <begin position="199"/>
        <end position="213"/>
    </location>
</feature>
<feature type="region of interest" description="Disordered" evidence="3">
    <location>
        <begin position="182"/>
        <end position="213"/>
    </location>
</feature>
<keyword evidence="1 2" id="KW-0344">Guanine-nucleotide releasing factor</keyword>
<accession>A0A0D7A4A1</accession>
<dbReference type="Proteomes" id="UP000054144">
    <property type="component" value="Unassembled WGS sequence"/>
</dbReference>
<dbReference type="InterPro" id="IPR023578">
    <property type="entry name" value="Ras_GEF_dom_sf"/>
</dbReference>
<evidence type="ECO:0000256" key="1">
    <source>
        <dbReference type="ARBA" id="ARBA00022658"/>
    </source>
</evidence>
<dbReference type="PROSITE" id="PS50009">
    <property type="entry name" value="RASGEF_CAT"/>
    <property type="match status" value="1"/>
</dbReference>
<evidence type="ECO:0000259" key="4">
    <source>
        <dbReference type="PROSITE" id="PS50009"/>
    </source>
</evidence>
<dbReference type="PANTHER" id="PTHR23113:SF99">
    <property type="entry name" value="RASGEF DOMAIN-CONTAINING PROTEIN"/>
    <property type="match status" value="1"/>
</dbReference>
<dbReference type="InterPro" id="IPR001895">
    <property type="entry name" value="RASGEF_cat_dom"/>
</dbReference>
<dbReference type="GO" id="GO:0005085">
    <property type="term" value="F:guanyl-nucleotide exchange factor activity"/>
    <property type="evidence" value="ECO:0007669"/>
    <property type="project" value="UniProtKB-KW"/>
</dbReference>
<evidence type="ECO:0000256" key="3">
    <source>
        <dbReference type="SAM" id="MobiDB-lite"/>
    </source>
</evidence>
<dbReference type="OrthoDB" id="546434at2759"/>
<evidence type="ECO:0000256" key="2">
    <source>
        <dbReference type="PROSITE-ProRule" id="PRU00168"/>
    </source>
</evidence>
<dbReference type="PROSITE" id="PS50212">
    <property type="entry name" value="RASGEF_NTER"/>
    <property type="match status" value="1"/>
</dbReference>
<dbReference type="AlphaFoldDB" id="A0A0D7A4A1"/>
<evidence type="ECO:0000313" key="7">
    <source>
        <dbReference type="Proteomes" id="UP000054144"/>
    </source>
</evidence>
<gene>
    <name evidence="6" type="ORF">FISHEDRAFT_61042</name>
</gene>
<keyword evidence="7" id="KW-1185">Reference proteome</keyword>